<protein>
    <submittedName>
        <fullName evidence="2">Uncharacterized protein</fullName>
    </submittedName>
</protein>
<feature type="region of interest" description="Disordered" evidence="1">
    <location>
        <begin position="1"/>
        <end position="38"/>
    </location>
</feature>
<dbReference type="SUPFAM" id="SSF47113">
    <property type="entry name" value="Histone-fold"/>
    <property type="match status" value="1"/>
</dbReference>
<dbReference type="GeneID" id="72185359"/>
<dbReference type="KEGG" id="halx:M0R89_09130"/>
<accession>A0A8U0HZ42</accession>
<organism evidence="2 3">
    <name type="scientific">Halorussus limi</name>
    <dbReference type="NCBI Taxonomy" id="2938695"/>
    <lineage>
        <taxon>Archaea</taxon>
        <taxon>Methanobacteriati</taxon>
        <taxon>Methanobacteriota</taxon>
        <taxon>Stenosarchaea group</taxon>
        <taxon>Halobacteria</taxon>
        <taxon>Halobacteriales</taxon>
        <taxon>Haladaptataceae</taxon>
        <taxon>Halorussus</taxon>
    </lineage>
</organism>
<dbReference type="Gene3D" id="1.10.20.10">
    <property type="entry name" value="Histone, subunit A"/>
    <property type="match status" value="1"/>
</dbReference>
<dbReference type="RefSeq" id="WP_248652230.1">
    <property type="nucleotide sequence ID" value="NZ_CP096659.1"/>
</dbReference>
<sequence length="131" mass="15020">MSQVETGEGEVESDPEDQDSDEEDESFQPIETTTLRDMLREESELQVGEDARDEMILKLNQLIIQMWASSVDVAKRDNRETVKARDVEDAYQQLLKPHNLLHQAISQVDEIQWRLEEVAGDSPFSTDIGEE</sequence>
<dbReference type="InterPro" id="IPR009072">
    <property type="entry name" value="Histone-fold"/>
</dbReference>
<dbReference type="Proteomes" id="UP000830729">
    <property type="component" value="Chromosome"/>
</dbReference>
<evidence type="ECO:0000256" key="1">
    <source>
        <dbReference type="SAM" id="MobiDB-lite"/>
    </source>
</evidence>
<feature type="compositionally biased region" description="Acidic residues" evidence="1">
    <location>
        <begin position="7"/>
        <end position="26"/>
    </location>
</feature>
<dbReference type="EMBL" id="CP096659">
    <property type="protein sequence ID" value="UPV76197.1"/>
    <property type="molecule type" value="Genomic_DNA"/>
</dbReference>
<dbReference type="GO" id="GO:0046982">
    <property type="term" value="F:protein heterodimerization activity"/>
    <property type="evidence" value="ECO:0007669"/>
    <property type="project" value="InterPro"/>
</dbReference>
<evidence type="ECO:0000313" key="2">
    <source>
        <dbReference type="EMBL" id="UPV76197.1"/>
    </source>
</evidence>
<gene>
    <name evidence="2" type="ORF">M0R89_09130</name>
</gene>
<proteinExistence type="predicted"/>
<dbReference type="AlphaFoldDB" id="A0A8U0HZ42"/>
<evidence type="ECO:0000313" key="3">
    <source>
        <dbReference type="Proteomes" id="UP000830729"/>
    </source>
</evidence>
<reference evidence="2 3" key="1">
    <citation type="submission" date="2022-04" db="EMBL/GenBank/DDBJ databases">
        <title>Diverse halophilic archaea isolated from saline environments.</title>
        <authorList>
            <person name="Cui H.-L."/>
        </authorList>
    </citation>
    <scope>NUCLEOTIDE SEQUENCE [LARGE SCALE GENOMIC DNA]</scope>
    <source>
        <strain evidence="2 3">XZYJT49</strain>
    </source>
</reference>
<name>A0A8U0HZ42_9EURY</name>
<keyword evidence="3" id="KW-1185">Reference proteome</keyword>